<dbReference type="Proteomes" id="UP001212997">
    <property type="component" value="Unassembled WGS sequence"/>
</dbReference>
<keyword evidence="1" id="KW-1133">Transmembrane helix</keyword>
<name>A0AAD5V1G3_9APHY</name>
<organism evidence="2 3">
    <name type="scientific">Meripilus lineatus</name>
    <dbReference type="NCBI Taxonomy" id="2056292"/>
    <lineage>
        <taxon>Eukaryota</taxon>
        <taxon>Fungi</taxon>
        <taxon>Dikarya</taxon>
        <taxon>Basidiomycota</taxon>
        <taxon>Agaricomycotina</taxon>
        <taxon>Agaricomycetes</taxon>
        <taxon>Polyporales</taxon>
        <taxon>Meripilaceae</taxon>
        <taxon>Meripilus</taxon>
    </lineage>
</organism>
<dbReference type="EMBL" id="JANAWD010000239">
    <property type="protein sequence ID" value="KAJ3483158.1"/>
    <property type="molecule type" value="Genomic_DNA"/>
</dbReference>
<accession>A0AAD5V1G3</accession>
<evidence type="ECO:0008006" key="4">
    <source>
        <dbReference type="Google" id="ProtNLM"/>
    </source>
</evidence>
<reference evidence="2" key="1">
    <citation type="submission" date="2022-07" db="EMBL/GenBank/DDBJ databases">
        <title>Genome Sequence of Physisporinus lineatus.</title>
        <authorList>
            <person name="Buettner E."/>
        </authorList>
    </citation>
    <scope>NUCLEOTIDE SEQUENCE</scope>
    <source>
        <strain evidence="2">VT162</strain>
    </source>
</reference>
<feature type="transmembrane region" description="Helical" evidence="1">
    <location>
        <begin position="315"/>
        <end position="335"/>
    </location>
</feature>
<comment type="caution">
    <text evidence="2">The sequence shown here is derived from an EMBL/GenBank/DDBJ whole genome shotgun (WGS) entry which is preliminary data.</text>
</comment>
<sequence>MSRNSSVGPTSYNFTIDDSSPVWTYLPYSDGSPNGGWQTWFSTSGFNQQDGQEAVGDSRHITTSPGASIAMMFHGTAVYLYGNTTCPYDVVLDSQTISMQTPGTGEELLYSRTGLSSGKHFINLTARPGKGTHPLFFDYAIITDVVRGANASLVPLQIDNQNNTTLVYSGKWVTLHAPQIPNRASPKPYMETSTFSSSVSMAFNQAFAVAVNGPRNEGSSLYNVSLDGVETQYNASTWWLIGDTVLYYKSGLDPNKTHTLNITHEGNVGSAFSLNDITLYTTNSSTSTVPSNPANTTMSFPSGSHKDVGTTVGPVVAAFVILFGVIACALLIYRARNERKKKARKAGLIPGSILPFPPSRTPTMPSVQVSTVTTDVTSRTETSSLFVGTPSTLFFTNEKFHPSPSMPPPPTYVEFSAL</sequence>
<keyword evidence="1" id="KW-0472">Membrane</keyword>
<dbReference type="Gene3D" id="2.60.120.260">
    <property type="entry name" value="Galactose-binding domain-like"/>
    <property type="match status" value="2"/>
</dbReference>
<dbReference type="AlphaFoldDB" id="A0AAD5V1G3"/>
<keyword evidence="3" id="KW-1185">Reference proteome</keyword>
<keyword evidence="1" id="KW-0812">Transmembrane</keyword>
<evidence type="ECO:0000313" key="3">
    <source>
        <dbReference type="Proteomes" id="UP001212997"/>
    </source>
</evidence>
<protein>
    <recommendedName>
        <fullName evidence="4">Transmembrane protein</fullName>
    </recommendedName>
</protein>
<gene>
    <name evidence="2" type="ORF">NLI96_g6503</name>
</gene>
<evidence type="ECO:0000313" key="2">
    <source>
        <dbReference type="EMBL" id="KAJ3483158.1"/>
    </source>
</evidence>
<evidence type="ECO:0000256" key="1">
    <source>
        <dbReference type="SAM" id="Phobius"/>
    </source>
</evidence>
<proteinExistence type="predicted"/>